<dbReference type="RefSeq" id="WP_117731237.1">
    <property type="nucleotide sequence ID" value="NZ_CP027116.1"/>
</dbReference>
<dbReference type="AlphaFoldDB" id="A0AAD0MLR0"/>
<dbReference type="EMBL" id="CP027116">
    <property type="protein sequence ID" value="AVM24897.1"/>
    <property type="molecule type" value="Genomic_DNA"/>
</dbReference>
<evidence type="ECO:0000313" key="2">
    <source>
        <dbReference type="EMBL" id="AVM24897.1"/>
    </source>
</evidence>
<accession>A0AAD0MLR0</accession>
<gene>
    <name evidence="2" type="ORF">C5695_13980</name>
</gene>
<feature type="region of interest" description="Disordered" evidence="1">
    <location>
        <begin position="37"/>
        <end position="86"/>
    </location>
</feature>
<proteinExistence type="predicted"/>
<evidence type="ECO:0000256" key="1">
    <source>
        <dbReference type="SAM" id="MobiDB-lite"/>
    </source>
</evidence>
<feature type="compositionally biased region" description="Basic residues" evidence="1">
    <location>
        <begin position="68"/>
        <end position="79"/>
    </location>
</feature>
<sequence length="86" mass="10116">MFTVINPFRDKTTKTRYEKGDTFLSEDKERIAFLISQKRIEESSHHEADITEEPEEEMTTAQPEQKLKSQKSNKKKKEIKKGTKDV</sequence>
<feature type="compositionally biased region" description="Basic and acidic residues" evidence="1">
    <location>
        <begin position="38"/>
        <end position="49"/>
    </location>
</feature>
<organism evidence="2 3">
    <name type="scientific">Bacillus pumilus</name>
    <name type="common">Bacillus mesentericus</name>
    <dbReference type="NCBI Taxonomy" id="1408"/>
    <lineage>
        <taxon>Bacteria</taxon>
        <taxon>Bacillati</taxon>
        <taxon>Bacillota</taxon>
        <taxon>Bacilli</taxon>
        <taxon>Bacillales</taxon>
        <taxon>Bacillaceae</taxon>
        <taxon>Bacillus</taxon>
    </lineage>
</organism>
<evidence type="ECO:0000313" key="3">
    <source>
        <dbReference type="Proteomes" id="UP000264960"/>
    </source>
</evidence>
<protein>
    <submittedName>
        <fullName evidence="2">Uncharacterized protein</fullName>
    </submittedName>
</protein>
<name>A0AAD0MLR0_BACPU</name>
<dbReference type="Proteomes" id="UP000264960">
    <property type="component" value="Chromosome"/>
</dbReference>
<reference evidence="2 3" key="1">
    <citation type="submission" date="2018-02" db="EMBL/GenBank/DDBJ databases">
        <title>The complete genome of two Bacillus pumilus strains from Cuatro Cienegas, Coahuila, Mexico.</title>
        <authorList>
            <person name="Zarza E."/>
            <person name="Alcaraz L.D."/>
            <person name="Aguilar-Salinas B."/>
            <person name="Islas A."/>
            <person name="Olmedo-Alvarez G."/>
        </authorList>
    </citation>
    <scope>NUCLEOTIDE SEQUENCE [LARGE SCALE GENOMIC DNA]</scope>
    <source>
        <strain evidence="2 3">145</strain>
    </source>
</reference>